<evidence type="ECO:0000256" key="1">
    <source>
        <dbReference type="ARBA" id="ARBA00022741"/>
    </source>
</evidence>
<keyword evidence="2" id="KW-0067">ATP-binding</keyword>
<reference evidence="4" key="1">
    <citation type="submission" date="2024-06" db="EMBL/GenBank/DDBJ databases">
        <title>Draft Genome Sequence of Deinococcus sonorensis Type Strain KR-87, a Biofilm Producing Representative of the Genus Deinococcus.</title>
        <authorList>
            <person name="Boren L.S."/>
            <person name="Grosso R.A."/>
            <person name="Hugenberg-Cox A.N."/>
            <person name="Hill J.T.E."/>
            <person name="Albert C.M."/>
            <person name="Tuohy J.M."/>
        </authorList>
    </citation>
    <scope>NUCLEOTIDE SEQUENCE</scope>
    <source>
        <strain evidence="4">KR-87</strain>
        <plasmid evidence="4">pDson01</plasmid>
    </source>
</reference>
<dbReference type="RefSeq" id="WP_350241328.1">
    <property type="nucleotide sequence ID" value="NZ_CP158297.1"/>
</dbReference>
<keyword evidence="1" id="KW-0547">Nucleotide-binding</keyword>
<evidence type="ECO:0000313" key="4">
    <source>
        <dbReference type="EMBL" id="XBV83674.1"/>
    </source>
</evidence>
<dbReference type="GO" id="GO:0005737">
    <property type="term" value="C:cytoplasm"/>
    <property type="evidence" value="ECO:0007669"/>
    <property type="project" value="TreeGrafter"/>
</dbReference>
<dbReference type="InterPro" id="IPR041664">
    <property type="entry name" value="AAA_16"/>
</dbReference>
<dbReference type="GO" id="GO:0005524">
    <property type="term" value="F:ATP binding"/>
    <property type="evidence" value="ECO:0007669"/>
    <property type="project" value="UniProtKB-KW"/>
</dbReference>
<dbReference type="AlphaFoldDB" id="A0AAU7U5E0"/>
<sequence>MLPVAAPKALPLTVLRPPVLIGREREWARMEQAWRAGQVIYLQGAPGVGKTRLARDFAASKGAFIVNEGRPGDVRHPKSSSARAFQNMYARASDLHVPDWVKREMSRYIPEFVAEGFEAPPISDDTDLLRFRQAMLEFLRLTTGHLQTHIIDDFQYFDPASLEDGAYMFSQARVPGEDHRVAPLICTFRKNELSPENEAIMRETIEAGNSVLIEVEQLSAASSEALLDSLGVTLSPAVRQGAAQYAGGNPLFLLETVKHLLETGQLGATFPQRLAPSPKVWELVTRRLERLSPPALQAARAAAVLQSDFDPEQVAGVLGAPLLDLITAWEELEMAQIMQGNRFSHDLVYEAVDAAMPATVRHLLHRSAARTLERFGAPASRIAHHWVSGDKLDLASSWLLRAAQDALNAYQLSEAAGFYGQAAQAFDAAHEPSRAREAREAQRDLLGRMEPGAASGTAPL</sequence>
<dbReference type="GO" id="GO:0004016">
    <property type="term" value="F:adenylate cyclase activity"/>
    <property type="evidence" value="ECO:0007669"/>
    <property type="project" value="TreeGrafter"/>
</dbReference>
<dbReference type="Gene3D" id="3.40.50.300">
    <property type="entry name" value="P-loop containing nucleotide triphosphate hydrolases"/>
    <property type="match status" value="1"/>
</dbReference>
<gene>
    <name evidence="4" type="ORF">ABOD76_03025</name>
</gene>
<dbReference type="InterPro" id="IPR027417">
    <property type="entry name" value="P-loop_NTPase"/>
</dbReference>
<accession>A0AAU7U5E0</accession>
<organism evidence="4">
    <name type="scientific">Deinococcus sonorensis KR-87</name>
    <dbReference type="NCBI Taxonomy" id="694439"/>
    <lineage>
        <taxon>Bacteria</taxon>
        <taxon>Thermotogati</taxon>
        <taxon>Deinococcota</taxon>
        <taxon>Deinococci</taxon>
        <taxon>Deinococcales</taxon>
        <taxon>Deinococcaceae</taxon>
        <taxon>Deinococcus</taxon>
    </lineage>
</organism>
<evidence type="ECO:0000259" key="3">
    <source>
        <dbReference type="Pfam" id="PF13191"/>
    </source>
</evidence>
<evidence type="ECO:0000256" key="2">
    <source>
        <dbReference type="ARBA" id="ARBA00022840"/>
    </source>
</evidence>
<dbReference type="EMBL" id="CP158297">
    <property type="protein sequence ID" value="XBV83674.1"/>
    <property type="molecule type" value="Genomic_DNA"/>
</dbReference>
<dbReference type="KEGG" id="dsc:ABOD76_03025"/>
<dbReference type="SUPFAM" id="SSF52540">
    <property type="entry name" value="P-loop containing nucleoside triphosphate hydrolases"/>
    <property type="match status" value="1"/>
</dbReference>
<proteinExistence type="predicted"/>
<geneLocation type="plasmid" evidence="4">
    <name>pDson01</name>
</geneLocation>
<name>A0AAU7U5E0_9DEIO</name>
<dbReference type="PANTHER" id="PTHR16305:SF28">
    <property type="entry name" value="GUANYLATE CYCLASE DOMAIN-CONTAINING PROTEIN"/>
    <property type="match status" value="1"/>
</dbReference>
<dbReference type="PANTHER" id="PTHR16305">
    <property type="entry name" value="TESTICULAR SOLUBLE ADENYLYL CYCLASE"/>
    <property type="match status" value="1"/>
</dbReference>
<keyword evidence="4" id="KW-0614">Plasmid</keyword>
<protein>
    <submittedName>
        <fullName evidence="4">AAA family ATPase</fullName>
    </submittedName>
</protein>
<feature type="domain" description="Orc1-like AAA ATPase" evidence="3">
    <location>
        <begin position="20"/>
        <end position="163"/>
    </location>
</feature>
<dbReference type="Pfam" id="PF13191">
    <property type="entry name" value="AAA_16"/>
    <property type="match status" value="1"/>
</dbReference>